<keyword evidence="2" id="KW-1185">Reference proteome</keyword>
<evidence type="ECO:0000313" key="1">
    <source>
        <dbReference type="EMBL" id="WSD16037.1"/>
    </source>
</evidence>
<gene>
    <name evidence="1" type="ORF">OHB35_23845</name>
</gene>
<accession>A0ABZ1HEQ8</accession>
<proteinExistence type="predicted"/>
<dbReference type="EMBL" id="CP109135">
    <property type="protein sequence ID" value="WSD16037.1"/>
    <property type="molecule type" value="Genomic_DNA"/>
</dbReference>
<sequence length="152" mass="16467">MTTAIVAVIGTLLGAVTAGVMQHLTTVAARRDRDRQALAAAVAALLGAATDHRRHQYLKHVMRRQSHEETMEIRAARYEARSEMTKALTSLTLVTDDASLLGLADTLVQRSTDMGEPPHDDYDAVNAAGDRAREAHAAFQAAAAEHLRRARS</sequence>
<evidence type="ECO:0000313" key="2">
    <source>
        <dbReference type="Proteomes" id="UP001340816"/>
    </source>
</evidence>
<evidence type="ECO:0008006" key="3">
    <source>
        <dbReference type="Google" id="ProtNLM"/>
    </source>
</evidence>
<name>A0ABZ1HEQ8_STRPH</name>
<protein>
    <recommendedName>
        <fullName evidence="3">Protein kilB</fullName>
    </recommendedName>
</protein>
<reference evidence="1 2" key="1">
    <citation type="submission" date="2022-10" db="EMBL/GenBank/DDBJ databases">
        <title>The complete genomes of actinobacterial strains from the NBC collection.</title>
        <authorList>
            <person name="Joergensen T.S."/>
            <person name="Alvarez Arevalo M."/>
            <person name="Sterndorff E.B."/>
            <person name="Faurdal D."/>
            <person name="Vuksanovic O."/>
            <person name="Mourched A.-S."/>
            <person name="Charusanti P."/>
            <person name="Shaw S."/>
            <person name="Blin K."/>
            <person name="Weber T."/>
        </authorList>
    </citation>
    <scope>NUCLEOTIDE SEQUENCE [LARGE SCALE GENOMIC DNA]</scope>
    <source>
        <strain evidence="1 2">NBC 01752</strain>
    </source>
</reference>
<dbReference type="Proteomes" id="UP001340816">
    <property type="component" value="Chromosome"/>
</dbReference>
<organism evidence="1 2">
    <name type="scientific">Streptomyces phaeochromogenes</name>
    <dbReference type="NCBI Taxonomy" id="1923"/>
    <lineage>
        <taxon>Bacteria</taxon>
        <taxon>Bacillati</taxon>
        <taxon>Actinomycetota</taxon>
        <taxon>Actinomycetes</taxon>
        <taxon>Kitasatosporales</taxon>
        <taxon>Streptomycetaceae</taxon>
        <taxon>Streptomyces</taxon>
        <taxon>Streptomyces phaeochromogenes group</taxon>
    </lineage>
</organism>
<dbReference type="RefSeq" id="WP_326729175.1">
    <property type="nucleotide sequence ID" value="NZ_CP108134.1"/>
</dbReference>